<comment type="caution">
    <text evidence="2">The sequence shown here is derived from an EMBL/GenBank/DDBJ whole genome shotgun (WGS) entry which is preliminary data.</text>
</comment>
<evidence type="ECO:0008006" key="4">
    <source>
        <dbReference type="Google" id="ProtNLM"/>
    </source>
</evidence>
<evidence type="ECO:0000313" key="3">
    <source>
        <dbReference type="Proteomes" id="UP001596296"/>
    </source>
</evidence>
<dbReference type="AlphaFoldDB" id="A0ABD5UU95"/>
<name>A0ABD5UU95_9EURY</name>
<sequence length="227" mass="25511">MPTDTNSDPDAGESDVPEPNAGEPSVDESRPPDRRAAVRFKMVPAPPQDRPLERLRDAWRTVPIVPADEDDCCERLMQRVGFASRDVSRTWLTFLRALGVVERTGSGFKRVGEEPAAERLREAFLDRILLSHEVLWAASKCGSGAALATPKAVFDRIRSDVPTYERYKNPDSWESIWRERTGHVLEWLVAFDLLERVGPAGTDLDDDARGEDPIGYVPTDRGRDRIE</sequence>
<feature type="region of interest" description="Disordered" evidence="1">
    <location>
        <begin position="1"/>
        <end position="35"/>
    </location>
</feature>
<organism evidence="2 3">
    <name type="scientific">Halopenitus salinus</name>
    <dbReference type="NCBI Taxonomy" id="1198295"/>
    <lineage>
        <taxon>Archaea</taxon>
        <taxon>Methanobacteriati</taxon>
        <taxon>Methanobacteriota</taxon>
        <taxon>Stenosarchaea group</taxon>
        <taxon>Halobacteria</taxon>
        <taxon>Halobacteriales</taxon>
        <taxon>Haloferacaceae</taxon>
        <taxon>Halopenitus</taxon>
    </lineage>
</organism>
<feature type="region of interest" description="Disordered" evidence="1">
    <location>
        <begin position="202"/>
        <end position="227"/>
    </location>
</feature>
<evidence type="ECO:0000256" key="1">
    <source>
        <dbReference type="SAM" id="MobiDB-lite"/>
    </source>
</evidence>
<evidence type="ECO:0000313" key="2">
    <source>
        <dbReference type="EMBL" id="MFC6893139.1"/>
    </source>
</evidence>
<keyword evidence="3" id="KW-1185">Reference proteome</keyword>
<dbReference type="Pfam" id="PF25947">
    <property type="entry name" value="WHD_halo_double"/>
    <property type="match status" value="1"/>
</dbReference>
<dbReference type="InterPro" id="IPR058821">
    <property type="entry name" value="Double_WHD-containing_halo"/>
</dbReference>
<proteinExistence type="predicted"/>
<dbReference type="RefSeq" id="WP_379744391.1">
    <property type="nucleotide sequence ID" value="NZ_JBHSVN010000001.1"/>
</dbReference>
<dbReference type="Proteomes" id="UP001596296">
    <property type="component" value="Unassembled WGS sequence"/>
</dbReference>
<protein>
    <recommendedName>
        <fullName evidence="4">DUF2398 family protein</fullName>
    </recommendedName>
</protein>
<reference evidence="2 3" key="1">
    <citation type="journal article" date="2019" name="Int. J. Syst. Evol. Microbiol.">
        <title>The Global Catalogue of Microorganisms (GCM) 10K type strain sequencing project: providing services to taxonomists for standard genome sequencing and annotation.</title>
        <authorList>
            <consortium name="The Broad Institute Genomics Platform"/>
            <consortium name="The Broad Institute Genome Sequencing Center for Infectious Disease"/>
            <person name="Wu L."/>
            <person name="Ma J."/>
        </authorList>
    </citation>
    <scope>NUCLEOTIDE SEQUENCE [LARGE SCALE GENOMIC DNA]</scope>
    <source>
        <strain evidence="2 3">SKJ47</strain>
    </source>
</reference>
<gene>
    <name evidence="2" type="ORF">ACFQE9_11070</name>
</gene>
<accession>A0ABD5UU95</accession>
<dbReference type="EMBL" id="JBHSXL010000009">
    <property type="protein sequence ID" value="MFC6893139.1"/>
    <property type="molecule type" value="Genomic_DNA"/>
</dbReference>